<proteinExistence type="predicted"/>
<accession>A0A816VDQ9</accession>
<organism evidence="1 2">
    <name type="scientific">Rotaria magnacalcarata</name>
    <dbReference type="NCBI Taxonomy" id="392030"/>
    <lineage>
        <taxon>Eukaryota</taxon>
        <taxon>Metazoa</taxon>
        <taxon>Spiralia</taxon>
        <taxon>Gnathifera</taxon>
        <taxon>Rotifera</taxon>
        <taxon>Eurotatoria</taxon>
        <taxon>Bdelloidea</taxon>
        <taxon>Philodinida</taxon>
        <taxon>Philodinidae</taxon>
        <taxon>Rotaria</taxon>
    </lineage>
</organism>
<protein>
    <submittedName>
        <fullName evidence="1">Uncharacterized protein</fullName>
    </submittedName>
</protein>
<comment type="caution">
    <text evidence="1">The sequence shown here is derived from an EMBL/GenBank/DDBJ whole genome shotgun (WGS) entry which is preliminary data.</text>
</comment>
<reference evidence="1" key="1">
    <citation type="submission" date="2021-02" db="EMBL/GenBank/DDBJ databases">
        <authorList>
            <person name="Nowell W R."/>
        </authorList>
    </citation>
    <scope>NUCLEOTIDE SEQUENCE</scope>
</reference>
<gene>
    <name evidence="1" type="ORF">XDN619_LOCUS21010</name>
</gene>
<evidence type="ECO:0000313" key="2">
    <source>
        <dbReference type="Proteomes" id="UP000663887"/>
    </source>
</evidence>
<sequence length="646" mass="72880">MHLCTWKHFGPTLFQKLLLTSIVLGYELIFLTKNVSPHRCASSITTEQNDPHQDTKQSVCVESNLNFQITDNSLLSLKDESNDILVDYLIEEKENMISLDQSPGLYCQQSFDRSNQVICVSTSDIDNVVIIKDDPSPSRLNGFNILPTTAINSDTSKKKISTNNIDEYSNDLPDDIYARDENSGGIEIISIPPDGIEANGDNGKNEIEEFCVQRCLKPLSQFLSYEFCHVPLSLCSTDNVDFLNQQSKATAMEPLYKIFQASFSSSCPISTHQCAIVIDGRALFETKPNPEIQTIREYAAQLLKENIRNLLITRERVDVVFDLIEIKASQRFLKINDHGDTRNNYQLRGNDRIETPFRKFLQSNQIALATCIRNCWMEPELIQHLPPNRLLIVGGPDPTVIRLKKYHTPEPDYLLESYHAQLYTRIFLHASGISIDECQNKMIINTNDIDVILIAIALRSSISLQHLIIKSKYPRAQENCFIDVKSIIASPRQAAIDPICVLALHALSGCDTTSFIRNISKEKMFNCFFKDPHRYSDIKILNCIPPPYKSIAACEQLLIDCYSFGYTAESLDELRALMADVRIKDRARTNVASTLPPSTSAFNLHCLRAAQKIKISIDCLDSNPTPPPLLQSGYENADIAGKFKIK</sequence>
<dbReference type="AlphaFoldDB" id="A0A816VDQ9"/>
<name>A0A816VDQ9_9BILA</name>
<dbReference type="Proteomes" id="UP000663887">
    <property type="component" value="Unassembled WGS sequence"/>
</dbReference>
<dbReference type="EMBL" id="CAJNRG010009318">
    <property type="protein sequence ID" value="CAF2112360.1"/>
    <property type="molecule type" value="Genomic_DNA"/>
</dbReference>
<evidence type="ECO:0000313" key="1">
    <source>
        <dbReference type="EMBL" id="CAF2112360.1"/>
    </source>
</evidence>